<dbReference type="InterPro" id="IPR006664">
    <property type="entry name" value="OMP_bac"/>
</dbReference>
<evidence type="ECO:0000256" key="2">
    <source>
        <dbReference type="ARBA" id="ARBA00023136"/>
    </source>
</evidence>
<dbReference type="SUPFAM" id="SSF103088">
    <property type="entry name" value="OmpA-like"/>
    <property type="match status" value="1"/>
</dbReference>
<dbReference type="PANTHER" id="PTHR30329">
    <property type="entry name" value="STATOR ELEMENT OF FLAGELLAR MOTOR COMPLEX"/>
    <property type="match status" value="1"/>
</dbReference>
<dbReference type="PROSITE" id="PS51123">
    <property type="entry name" value="OMPA_2"/>
    <property type="match status" value="1"/>
</dbReference>
<feature type="domain" description="OmpA-like" evidence="6">
    <location>
        <begin position="313"/>
        <end position="426"/>
    </location>
</feature>
<dbReference type="PANTHER" id="PTHR30329:SF21">
    <property type="entry name" value="LIPOPROTEIN YIAD-RELATED"/>
    <property type="match status" value="1"/>
</dbReference>
<dbReference type="InterPro" id="IPR050330">
    <property type="entry name" value="Bact_OuterMem_StrucFunc"/>
</dbReference>
<dbReference type="Proteomes" id="UP000541352">
    <property type="component" value="Unassembled WGS sequence"/>
</dbReference>
<evidence type="ECO:0000256" key="5">
    <source>
        <dbReference type="SAM" id="MobiDB-lite"/>
    </source>
</evidence>
<name>A0A7W6ENI8_9BACT</name>
<dbReference type="Pfam" id="PF00691">
    <property type="entry name" value="OmpA"/>
    <property type="match status" value="1"/>
</dbReference>
<sequence length="426" mass="46684">MKTMLLLVGVCVGEAWGSFALPARYFTKKEETLMAVSIADTVKPKKTKETVVKSTLDNSKGELKVKDAQIVDSEKQSGLIKVTFAIRDVETNALLTRVKLRTKDSKTGQEFEPKFNSADKNFSINVLPNTVVSIYVTAKGYTEASANINDIKHDRVLGFELQKIKPSVLKIRVLDKATDRPIIGSILNVRTKSNNDVEFMALKDGFTELTYDAEEQLEVEASAKGFTPDTKQITIETALTGKSYELTYRLDKTAAPAAPAPPAPTPTPPPVVATTPPPAAPKATAATNEPPRTSVFSKEPPKAPAPSPFSELVKGKVITLNNIYFDQSSPVLRPESAPQLDELVAILQKNPTARIEIRGHTDNAGDFDLNVKLSRERCQAVVEYLKTKGISADRLESRGRGPLDPLAPNTSEENRKRNRRVEFVAL</sequence>
<evidence type="ECO:0000256" key="4">
    <source>
        <dbReference type="PROSITE-ProRule" id="PRU00473"/>
    </source>
</evidence>
<dbReference type="InterPro" id="IPR036737">
    <property type="entry name" value="OmpA-like_sf"/>
</dbReference>
<dbReference type="EMBL" id="JACIBY010000001">
    <property type="protein sequence ID" value="MBB3836655.1"/>
    <property type="molecule type" value="Genomic_DNA"/>
</dbReference>
<evidence type="ECO:0000313" key="7">
    <source>
        <dbReference type="EMBL" id="MBB3836655.1"/>
    </source>
</evidence>
<feature type="region of interest" description="Disordered" evidence="5">
    <location>
        <begin position="395"/>
        <end position="417"/>
    </location>
</feature>
<protein>
    <submittedName>
        <fullName evidence="7">Outer membrane protein OmpA-like peptidoglycan-associated protein</fullName>
    </submittedName>
</protein>
<keyword evidence="3" id="KW-0998">Cell outer membrane</keyword>
<dbReference type="RefSeq" id="WP_229601243.1">
    <property type="nucleotide sequence ID" value="NZ_JACIBY010000001.1"/>
</dbReference>
<feature type="region of interest" description="Disordered" evidence="5">
    <location>
        <begin position="255"/>
        <end position="308"/>
    </location>
</feature>
<keyword evidence="8" id="KW-1185">Reference proteome</keyword>
<dbReference type="Gene3D" id="3.30.1330.60">
    <property type="entry name" value="OmpA-like domain"/>
    <property type="match status" value="1"/>
</dbReference>
<organism evidence="7 8">
    <name type="scientific">Runella defluvii</name>
    <dbReference type="NCBI Taxonomy" id="370973"/>
    <lineage>
        <taxon>Bacteria</taxon>
        <taxon>Pseudomonadati</taxon>
        <taxon>Bacteroidota</taxon>
        <taxon>Cytophagia</taxon>
        <taxon>Cytophagales</taxon>
        <taxon>Spirosomataceae</taxon>
        <taxon>Runella</taxon>
    </lineage>
</organism>
<keyword evidence="2 4" id="KW-0472">Membrane</keyword>
<dbReference type="InterPro" id="IPR006665">
    <property type="entry name" value="OmpA-like"/>
</dbReference>
<comment type="caution">
    <text evidence="7">The sequence shown here is derived from an EMBL/GenBank/DDBJ whole genome shotgun (WGS) entry which is preliminary data.</text>
</comment>
<comment type="subcellular location">
    <subcellularLocation>
        <location evidence="1">Cell outer membrane</location>
    </subcellularLocation>
</comment>
<proteinExistence type="predicted"/>
<dbReference type="PRINTS" id="PR01021">
    <property type="entry name" value="OMPADOMAIN"/>
</dbReference>
<accession>A0A7W6ENI8</accession>
<reference evidence="7 8" key="1">
    <citation type="submission" date="2020-08" db="EMBL/GenBank/DDBJ databases">
        <title>Genomic Encyclopedia of Type Strains, Phase IV (KMG-IV): sequencing the most valuable type-strain genomes for metagenomic binning, comparative biology and taxonomic classification.</title>
        <authorList>
            <person name="Goeker M."/>
        </authorList>
    </citation>
    <scope>NUCLEOTIDE SEQUENCE [LARGE SCALE GENOMIC DNA]</scope>
    <source>
        <strain evidence="7 8">DSM 17976</strain>
    </source>
</reference>
<dbReference type="AlphaFoldDB" id="A0A7W6ENI8"/>
<dbReference type="GO" id="GO:0009279">
    <property type="term" value="C:cell outer membrane"/>
    <property type="evidence" value="ECO:0007669"/>
    <property type="project" value="UniProtKB-SubCell"/>
</dbReference>
<evidence type="ECO:0000259" key="6">
    <source>
        <dbReference type="PROSITE" id="PS51123"/>
    </source>
</evidence>
<evidence type="ECO:0000256" key="3">
    <source>
        <dbReference type="ARBA" id="ARBA00023237"/>
    </source>
</evidence>
<dbReference type="CDD" id="cd07185">
    <property type="entry name" value="OmpA_C-like"/>
    <property type="match status" value="1"/>
</dbReference>
<evidence type="ECO:0000256" key="1">
    <source>
        <dbReference type="ARBA" id="ARBA00004442"/>
    </source>
</evidence>
<feature type="compositionally biased region" description="Pro residues" evidence="5">
    <location>
        <begin position="258"/>
        <end position="280"/>
    </location>
</feature>
<gene>
    <name evidence="7" type="ORF">FHS57_000637</name>
</gene>
<evidence type="ECO:0000313" key="8">
    <source>
        <dbReference type="Proteomes" id="UP000541352"/>
    </source>
</evidence>